<dbReference type="EMBL" id="ML208328">
    <property type="protein sequence ID" value="TFK69595.1"/>
    <property type="molecule type" value="Genomic_DNA"/>
</dbReference>
<reference evidence="1 2" key="1">
    <citation type="journal article" date="2019" name="Nat. Ecol. Evol.">
        <title>Megaphylogeny resolves global patterns of mushroom evolution.</title>
        <authorList>
            <person name="Varga T."/>
            <person name="Krizsan K."/>
            <person name="Foldi C."/>
            <person name="Dima B."/>
            <person name="Sanchez-Garcia M."/>
            <person name="Sanchez-Ramirez S."/>
            <person name="Szollosi G.J."/>
            <person name="Szarkandi J.G."/>
            <person name="Papp V."/>
            <person name="Albert L."/>
            <person name="Andreopoulos W."/>
            <person name="Angelini C."/>
            <person name="Antonin V."/>
            <person name="Barry K.W."/>
            <person name="Bougher N.L."/>
            <person name="Buchanan P."/>
            <person name="Buyck B."/>
            <person name="Bense V."/>
            <person name="Catcheside P."/>
            <person name="Chovatia M."/>
            <person name="Cooper J."/>
            <person name="Damon W."/>
            <person name="Desjardin D."/>
            <person name="Finy P."/>
            <person name="Geml J."/>
            <person name="Haridas S."/>
            <person name="Hughes K."/>
            <person name="Justo A."/>
            <person name="Karasinski D."/>
            <person name="Kautmanova I."/>
            <person name="Kiss B."/>
            <person name="Kocsube S."/>
            <person name="Kotiranta H."/>
            <person name="LaButti K.M."/>
            <person name="Lechner B.E."/>
            <person name="Liimatainen K."/>
            <person name="Lipzen A."/>
            <person name="Lukacs Z."/>
            <person name="Mihaltcheva S."/>
            <person name="Morgado L.N."/>
            <person name="Niskanen T."/>
            <person name="Noordeloos M.E."/>
            <person name="Ohm R.A."/>
            <person name="Ortiz-Santana B."/>
            <person name="Ovrebo C."/>
            <person name="Racz N."/>
            <person name="Riley R."/>
            <person name="Savchenko A."/>
            <person name="Shiryaev A."/>
            <person name="Soop K."/>
            <person name="Spirin V."/>
            <person name="Szebenyi C."/>
            <person name="Tomsovsky M."/>
            <person name="Tulloss R.E."/>
            <person name="Uehling J."/>
            <person name="Grigoriev I.V."/>
            <person name="Vagvolgyi C."/>
            <person name="Papp T."/>
            <person name="Martin F.M."/>
            <person name="Miettinen O."/>
            <person name="Hibbett D.S."/>
            <person name="Nagy L.G."/>
        </authorList>
    </citation>
    <scope>NUCLEOTIDE SEQUENCE [LARGE SCALE GENOMIC DNA]</scope>
    <source>
        <strain evidence="1 2">NL-1719</strain>
    </source>
</reference>
<proteinExistence type="predicted"/>
<protein>
    <submittedName>
        <fullName evidence="1">Uncharacterized protein</fullName>
    </submittedName>
</protein>
<name>A0ACD3AUS4_9AGAR</name>
<keyword evidence="2" id="KW-1185">Reference proteome</keyword>
<gene>
    <name evidence="1" type="ORF">BDN72DRAFT_840190</name>
</gene>
<evidence type="ECO:0000313" key="2">
    <source>
        <dbReference type="Proteomes" id="UP000308600"/>
    </source>
</evidence>
<evidence type="ECO:0000313" key="1">
    <source>
        <dbReference type="EMBL" id="TFK69595.1"/>
    </source>
</evidence>
<dbReference type="Proteomes" id="UP000308600">
    <property type="component" value="Unassembled WGS sequence"/>
</dbReference>
<sequence length="272" mass="31252">MKNLQNLYPIFPPEIEHKVFVAAFEGDQEMTNIGTLLLVSKRVYEWLLPLVYKIVSTYGSSEWPPMTLPIKNLSRFGKYVRHLLLDFSDASTSTIYFTYCPNVVNLCLIAWDGTGIPTLSCLRPTELGVDLNILPKVPEIIPLCTNVTHLDCAYDEWKGFIGPSKSFSYFPNLTHLMVCSPDSFQDRKQLVEQIFQQLQKLQVFIVAHYPDSDLPELKMVEPDYIYPDPRIVHLSLQFPLHWKTAAQGVLSPWLFAEEVVKQRRDGIMLSRV</sequence>
<organism evidence="1 2">
    <name type="scientific">Pluteus cervinus</name>
    <dbReference type="NCBI Taxonomy" id="181527"/>
    <lineage>
        <taxon>Eukaryota</taxon>
        <taxon>Fungi</taxon>
        <taxon>Dikarya</taxon>
        <taxon>Basidiomycota</taxon>
        <taxon>Agaricomycotina</taxon>
        <taxon>Agaricomycetes</taxon>
        <taxon>Agaricomycetidae</taxon>
        <taxon>Agaricales</taxon>
        <taxon>Pluteineae</taxon>
        <taxon>Pluteaceae</taxon>
        <taxon>Pluteus</taxon>
    </lineage>
</organism>
<accession>A0ACD3AUS4</accession>